<gene>
    <name evidence="2" type="ORF">JOC86_002652</name>
</gene>
<feature type="transmembrane region" description="Helical" evidence="1">
    <location>
        <begin position="176"/>
        <end position="193"/>
    </location>
</feature>
<accession>A0ABS2NE30</accession>
<keyword evidence="3" id="KW-1185">Reference proteome</keyword>
<feature type="transmembrane region" description="Helical" evidence="1">
    <location>
        <begin position="21"/>
        <end position="38"/>
    </location>
</feature>
<dbReference type="Proteomes" id="UP001646157">
    <property type="component" value="Unassembled WGS sequence"/>
</dbReference>
<organism evidence="2 3">
    <name type="scientific">Rossellomorea pakistanensis</name>
    <dbReference type="NCBI Taxonomy" id="992288"/>
    <lineage>
        <taxon>Bacteria</taxon>
        <taxon>Bacillati</taxon>
        <taxon>Bacillota</taxon>
        <taxon>Bacilli</taxon>
        <taxon>Bacillales</taxon>
        <taxon>Bacillaceae</taxon>
        <taxon>Rossellomorea</taxon>
    </lineage>
</organism>
<feature type="transmembrane region" description="Helical" evidence="1">
    <location>
        <begin position="53"/>
        <end position="78"/>
    </location>
</feature>
<dbReference type="RefSeq" id="WP_205173178.1">
    <property type="nucleotide sequence ID" value="NZ_JAFBDZ010000002.1"/>
</dbReference>
<protein>
    <submittedName>
        <fullName evidence="2">ABC-type transport system involved in multi-copper enzyme maturation permease subunit</fullName>
    </submittedName>
</protein>
<keyword evidence="1" id="KW-0472">Membrane</keyword>
<dbReference type="Pfam" id="PF12730">
    <property type="entry name" value="ABC2_membrane_4"/>
    <property type="match status" value="1"/>
</dbReference>
<proteinExistence type="predicted"/>
<comment type="caution">
    <text evidence="2">The sequence shown here is derived from an EMBL/GenBank/DDBJ whole genome shotgun (WGS) entry which is preliminary data.</text>
</comment>
<evidence type="ECO:0000256" key="1">
    <source>
        <dbReference type="SAM" id="Phobius"/>
    </source>
</evidence>
<keyword evidence="1" id="KW-1133">Transmembrane helix</keyword>
<feature type="transmembrane region" description="Helical" evidence="1">
    <location>
        <begin position="199"/>
        <end position="221"/>
    </location>
</feature>
<sequence>MLKLINLEIKKFKLYHYLKGVAFANLGFIGLLSLIYFLEKNDGNVPFESYDMAFTIIGTMVRATFIIFASVLLVRLIIDEYKTKSIEVMFTYPINRKKIMIAKLSIVMFFTFFTVLLSSLFIGGLFYVADSIVQFVPEELTTEALNDHLISMFLGSLATAGLSLIPLFFGLRKKSVPVTIVSSILLVALTNSTSNDFTLFSIIAIPLSLAAVGVLIAFLSIRNIEKVDVN</sequence>
<evidence type="ECO:0000313" key="3">
    <source>
        <dbReference type="Proteomes" id="UP001646157"/>
    </source>
</evidence>
<reference evidence="2 3" key="1">
    <citation type="submission" date="2021-01" db="EMBL/GenBank/DDBJ databases">
        <title>Genomic Encyclopedia of Type Strains, Phase IV (KMG-IV): sequencing the most valuable type-strain genomes for metagenomic binning, comparative biology and taxonomic classification.</title>
        <authorList>
            <person name="Goeker M."/>
        </authorList>
    </citation>
    <scope>NUCLEOTIDE SEQUENCE [LARGE SCALE GENOMIC DNA]</scope>
    <source>
        <strain evidence="2 3">DSM 24834</strain>
    </source>
</reference>
<feature type="transmembrane region" description="Helical" evidence="1">
    <location>
        <begin position="149"/>
        <end position="169"/>
    </location>
</feature>
<evidence type="ECO:0000313" key="2">
    <source>
        <dbReference type="EMBL" id="MBM7586110.1"/>
    </source>
</evidence>
<name>A0ABS2NE30_9BACI</name>
<feature type="transmembrane region" description="Helical" evidence="1">
    <location>
        <begin position="99"/>
        <end position="129"/>
    </location>
</feature>
<dbReference type="EMBL" id="JAFBDZ010000002">
    <property type="protein sequence ID" value="MBM7586110.1"/>
    <property type="molecule type" value="Genomic_DNA"/>
</dbReference>
<keyword evidence="1" id="KW-0812">Transmembrane</keyword>